<evidence type="ECO:0000256" key="5">
    <source>
        <dbReference type="SAM" id="MobiDB-lite"/>
    </source>
</evidence>
<dbReference type="Pfam" id="PF01412">
    <property type="entry name" value="ArfGap"/>
    <property type="match status" value="1"/>
</dbReference>
<evidence type="ECO:0000256" key="1">
    <source>
        <dbReference type="ARBA" id="ARBA00022723"/>
    </source>
</evidence>
<organism evidence="7 8">
    <name type="scientific">Symbiodinium necroappetens</name>
    <dbReference type="NCBI Taxonomy" id="1628268"/>
    <lineage>
        <taxon>Eukaryota</taxon>
        <taxon>Sar</taxon>
        <taxon>Alveolata</taxon>
        <taxon>Dinophyceae</taxon>
        <taxon>Suessiales</taxon>
        <taxon>Symbiodiniaceae</taxon>
        <taxon>Symbiodinium</taxon>
    </lineage>
</organism>
<sequence>MECADCCAKNPEWASVNHGSLAARGVRGVLICIECAGTHRSLGAHISKAVKSTQLDSWKLEELQSFSAKGGNRKVNALLTQGGAPPAPPLGASRASLESYIRAKYSPKTATQSKIGAQEPPMSGHTESTDFGDH</sequence>
<dbReference type="Proteomes" id="UP000601435">
    <property type="component" value="Unassembled WGS sequence"/>
</dbReference>
<protein>
    <submittedName>
        <fullName evidence="7">AGD5 protein</fullName>
    </submittedName>
</protein>
<keyword evidence="1" id="KW-0479">Metal-binding</keyword>
<dbReference type="OrthoDB" id="983479at2759"/>
<dbReference type="PRINTS" id="PR00405">
    <property type="entry name" value="REVINTRACTNG"/>
</dbReference>
<evidence type="ECO:0000256" key="2">
    <source>
        <dbReference type="ARBA" id="ARBA00022771"/>
    </source>
</evidence>
<dbReference type="GO" id="GO:0005096">
    <property type="term" value="F:GTPase activator activity"/>
    <property type="evidence" value="ECO:0007669"/>
    <property type="project" value="InterPro"/>
</dbReference>
<evidence type="ECO:0000259" key="6">
    <source>
        <dbReference type="PROSITE" id="PS50115"/>
    </source>
</evidence>
<keyword evidence="2 4" id="KW-0863">Zinc-finger</keyword>
<feature type="region of interest" description="Disordered" evidence="5">
    <location>
        <begin position="107"/>
        <end position="134"/>
    </location>
</feature>
<dbReference type="PROSITE" id="PS50115">
    <property type="entry name" value="ARFGAP"/>
    <property type="match status" value="1"/>
</dbReference>
<proteinExistence type="predicted"/>
<dbReference type="PANTHER" id="PTHR23180:SF160">
    <property type="entry name" value="ADP-RIBOSYLATION FACTOR GTPASE-ACTIVATING PROTEIN EFFECTOR PROTEIN 1"/>
    <property type="match status" value="1"/>
</dbReference>
<dbReference type="AlphaFoldDB" id="A0A812TIN4"/>
<comment type="caution">
    <text evidence="7">The sequence shown here is derived from an EMBL/GenBank/DDBJ whole genome shotgun (WGS) entry which is preliminary data.</text>
</comment>
<dbReference type="Gene3D" id="1.10.220.150">
    <property type="entry name" value="Arf GTPase activating protein"/>
    <property type="match status" value="1"/>
</dbReference>
<keyword evidence="8" id="KW-1185">Reference proteome</keyword>
<feature type="domain" description="Arf-GAP" evidence="6">
    <location>
        <begin position="1"/>
        <end position="119"/>
    </location>
</feature>
<accession>A0A812TIN4</accession>
<reference evidence="7" key="1">
    <citation type="submission" date="2021-02" db="EMBL/GenBank/DDBJ databases">
        <authorList>
            <person name="Dougan E. K."/>
            <person name="Rhodes N."/>
            <person name="Thang M."/>
            <person name="Chan C."/>
        </authorList>
    </citation>
    <scope>NUCLEOTIDE SEQUENCE</scope>
</reference>
<dbReference type="EMBL" id="CAJNJA010024908">
    <property type="protein sequence ID" value="CAE7533925.1"/>
    <property type="molecule type" value="Genomic_DNA"/>
</dbReference>
<dbReference type="GO" id="GO:0008270">
    <property type="term" value="F:zinc ion binding"/>
    <property type="evidence" value="ECO:0007669"/>
    <property type="project" value="UniProtKB-KW"/>
</dbReference>
<evidence type="ECO:0000313" key="7">
    <source>
        <dbReference type="EMBL" id="CAE7533925.1"/>
    </source>
</evidence>
<dbReference type="PANTHER" id="PTHR23180">
    <property type="entry name" value="CENTAURIN/ARF"/>
    <property type="match status" value="1"/>
</dbReference>
<dbReference type="InterPro" id="IPR045258">
    <property type="entry name" value="ACAP1/2/3-like"/>
</dbReference>
<dbReference type="CDD" id="cd08204">
    <property type="entry name" value="ArfGap"/>
    <property type="match status" value="1"/>
</dbReference>
<evidence type="ECO:0000256" key="4">
    <source>
        <dbReference type="PROSITE-ProRule" id="PRU00288"/>
    </source>
</evidence>
<dbReference type="InterPro" id="IPR037278">
    <property type="entry name" value="ARFGAP/RecO"/>
</dbReference>
<dbReference type="SUPFAM" id="SSF57863">
    <property type="entry name" value="ArfGap/RecO-like zinc finger"/>
    <property type="match status" value="1"/>
</dbReference>
<keyword evidence="3" id="KW-0862">Zinc</keyword>
<dbReference type="InterPro" id="IPR038508">
    <property type="entry name" value="ArfGAP_dom_sf"/>
</dbReference>
<evidence type="ECO:0000256" key="3">
    <source>
        <dbReference type="ARBA" id="ARBA00022833"/>
    </source>
</evidence>
<feature type="non-terminal residue" evidence="7">
    <location>
        <position position="134"/>
    </location>
</feature>
<evidence type="ECO:0000313" key="8">
    <source>
        <dbReference type="Proteomes" id="UP000601435"/>
    </source>
</evidence>
<name>A0A812TIN4_9DINO</name>
<gene>
    <name evidence="7" type="primary">AGD5</name>
    <name evidence="7" type="ORF">SNEC2469_LOCUS15350</name>
</gene>
<dbReference type="SMART" id="SM00105">
    <property type="entry name" value="ArfGap"/>
    <property type="match status" value="1"/>
</dbReference>
<dbReference type="InterPro" id="IPR001164">
    <property type="entry name" value="ArfGAP_dom"/>
</dbReference>